<dbReference type="InterPro" id="IPR039246">
    <property type="entry name" value="Flagellar_FlgA"/>
</dbReference>
<dbReference type="Proteomes" id="UP000187735">
    <property type="component" value="Chromosome"/>
</dbReference>
<dbReference type="NCBIfam" id="TIGR03170">
    <property type="entry name" value="flgA_cterm"/>
    <property type="match status" value="1"/>
</dbReference>
<accession>A0A1P8WA47</accession>
<reference evidence="3 4" key="1">
    <citation type="journal article" date="2016" name="Front. Microbiol.">
        <title>Fuerstia marisgermanicae gen. nov., sp. nov., an Unusual Member of the Phylum Planctomycetes from the German Wadden Sea.</title>
        <authorList>
            <person name="Kohn T."/>
            <person name="Heuer A."/>
            <person name="Jogler M."/>
            <person name="Vollmers J."/>
            <person name="Boedeker C."/>
            <person name="Bunk B."/>
            <person name="Rast P."/>
            <person name="Borchert D."/>
            <person name="Glockner I."/>
            <person name="Freese H.M."/>
            <person name="Klenk H.P."/>
            <person name="Overmann J."/>
            <person name="Kaster A.K."/>
            <person name="Rohde M."/>
            <person name="Wiegand S."/>
            <person name="Jogler C."/>
        </authorList>
    </citation>
    <scope>NUCLEOTIDE SEQUENCE [LARGE SCALE GENOMIC DNA]</scope>
    <source>
        <strain evidence="3 4">NH11</strain>
    </source>
</reference>
<name>A0A1P8WA47_9PLAN</name>
<proteinExistence type="predicted"/>
<keyword evidence="3" id="KW-0282">Flagellum</keyword>
<feature type="signal peptide" evidence="1">
    <location>
        <begin position="1"/>
        <end position="35"/>
    </location>
</feature>
<dbReference type="InterPro" id="IPR017585">
    <property type="entry name" value="SAF_FlgA"/>
</dbReference>
<dbReference type="AlphaFoldDB" id="A0A1P8WA47"/>
<evidence type="ECO:0000313" key="4">
    <source>
        <dbReference type="Proteomes" id="UP000187735"/>
    </source>
</evidence>
<sequence length="343" mass="37947" precursor="true">MKLIHDNSISPALTRLATSFCAALVALMLPAAACAELIVQLRANPVVDCRQVTLADVADISATTNNEAVIAGQIDLADFDNTKSSLFLNRSFVRIRLMVAGWGSDELRVSGPEKIFVEFEEPEPLADTDIEIAATRTMQQMLGVPEEELRIRLANPFVSALPTQIRERPDLRVEVMPPSSARLGTSSLNVMLWDGGNLLLKRAGRFEVLRRHRVAVTRVSLQRESTIEKSNVQFENRFLATRADEPTDEDIYGQRVRTNLGPGEVLSLRDVVPPAQERAEVVVKRRSKVRVTAVSGALRVRLRQAEALEDGHIGDFISLRNLDSKEVITARVVAPGQAEIKLR</sequence>
<evidence type="ECO:0000256" key="1">
    <source>
        <dbReference type="SAM" id="SignalP"/>
    </source>
</evidence>
<keyword evidence="3" id="KW-0966">Cell projection</keyword>
<dbReference type="GO" id="GO:0044780">
    <property type="term" value="P:bacterial-type flagellum assembly"/>
    <property type="evidence" value="ECO:0007669"/>
    <property type="project" value="InterPro"/>
</dbReference>
<dbReference type="PANTHER" id="PTHR36307:SF1">
    <property type="entry name" value="FLAGELLA BASAL BODY P-RING FORMATION PROTEIN FLGA"/>
    <property type="match status" value="1"/>
</dbReference>
<dbReference type="Pfam" id="PF13144">
    <property type="entry name" value="ChapFlgA"/>
    <property type="match status" value="1"/>
</dbReference>
<dbReference type="EMBL" id="CP017641">
    <property type="protein sequence ID" value="APZ90936.1"/>
    <property type="molecule type" value="Genomic_DNA"/>
</dbReference>
<feature type="domain" description="Flagella basal body P-ring formation protein FlgA SAF" evidence="2">
    <location>
        <begin position="213"/>
        <end position="340"/>
    </location>
</feature>
<dbReference type="STRING" id="1891926.Fuma_00520"/>
<gene>
    <name evidence="3" type="ORF">Fuma_00520</name>
</gene>
<evidence type="ECO:0000313" key="3">
    <source>
        <dbReference type="EMBL" id="APZ90936.1"/>
    </source>
</evidence>
<evidence type="ECO:0000259" key="2">
    <source>
        <dbReference type="Pfam" id="PF13144"/>
    </source>
</evidence>
<protein>
    <submittedName>
        <fullName evidence="3">Flagellar basal body P-ring biosynthesis protein FlgA</fullName>
    </submittedName>
</protein>
<keyword evidence="4" id="KW-1185">Reference proteome</keyword>
<dbReference type="RefSeq" id="WP_077022760.1">
    <property type="nucleotide sequence ID" value="NZ_CP017641.1"/>
</dbReference>
<dbReference type="OrthoDB" id="290305at2"/>
<dbReference type="PANTHER" id="PTHR36307">
    <property type="entry name" value="FLAGELLA BASAL BODY P-RING FORMATION PROTEIN FLGA"/>
    <property type="match status" value="1"/>
</dbReference>
<dbReference type="KEGG" id="fmr:Fuma_00520"/>
<organism evidence="3 4">
    <name type="scientific">Fuerstiella marisgermanici</name>
    <dbReference type="NCBI Taxonomy" id="1891926"/>
    <lineage>
        <taxon>Bacteria</taxon>
        <taxon>Pseudomonadati</taxon>
        <taxon>Planctomycetota</taxon>
        <taxon>Planctomycetia</taxon>
        <taxon>Planctomycetales</taxon>
        <taxon>Planctomycetaceae</taxon>
        <taxon>Fuerstiella</taxon>
    </lineage>
</organism>
<feature type="chain" id="PRO_5012026578" evidence="1">
    <location>
        <begin position="36"/>
        <end position="343"/>
    </location>
</feature>
<keyword evidence="1" id="KW-0732">Signal</keyword>
<dbReference type="Gene3D" id="2.30.30.760">
    <property type="match status" value="1"/>
</dbReference>
<keyword evidence="3" id="KW-0969">Cilium</keyword>